<dbReference type="GO" id="GO:0007411">
    <property type="term" value="P:axon guidance"/>
    <property type="evidence" value="ECO:0007669"/>
    <property type="project" value="TreeGrafter"/>
</dbReference>
<dbReference type="GO" id="GO:0035556">
    <property type="term" value="P:intracellular signal transduction"/>
    <property type="evidence" value="ECO:0007669"/>
    <property type="project" value="InterPro"/>
</dbReference>
<dbReference type="GO" id="GO:0019898">
    <property type="term" value="C:extrinsic component of membrane"/>
    <property type="evidence" value="ECO:0007669"/>
    <property type="project" value="TreeGrafter"/>
</dbReference>
<dbReference type="Gene3D" id="2.30.29.30">
    <property type="entry name" value="Pleckstrin-homology domain (PH domain)/Phosphotyrosine-binding domain (PTB)"/>
    <property type="match status" value="1"/>
</dbReference>
<keyword evidence="2" id="KW-0963">Cytoplasm</keyword>
<dbReference type="InterPro" id="IPR013783">
    <property type="entry name" value="Ig-like_fold"/>
</dbReference>
<dbReference type="InterPro" id="IPR036179">
    <property type="entry name" value="Ig-like_dom_sf"/>
</dbReference>
<dbReference type="InterPro" id="IPR000219">
    <property type="entry name" value="DH_dom"/>
</dbReference>
<protein>
    <recommendedName>
        <fullName evidence="14">Kalirin</fullName>
    </recommendedName>
</protein>
<dbReference type="Gene3D" id="1.10.510.10">
    <property type="entry name" value="Transferase(Phosphotransferase) domain 1"/>
    <property type="match status" value="1"/>
</dbReference>
<feature type="domain" description="PH" evidence="8">
    <location>
        <begin position="425"/>
        <end position="544"/>
    </location>
</feature>
<dbReference type="PROSITE" id="PS00108">
    <property type="entry name" value="PROTEIN_KINASE_ST"/>
    <property type="match status" value="1"/>
</dbReference>
<dbReference type="Pfam" id="PF22697">
    <property type="entry name" value="SOS1_NGEF_PH"/>
    <property type="match status" value="1"/>
</dbReference>
<dbReference type="GO" id="GO:0004672">
    <property type="term" value="F:protein kinase activity"/>
    <property type="evidence" value="ECO:0007669"/>
    <property type="project" value="InterPro"/>
</dbReference>
<dbReference type="Gene3D" id="1.20.900.10">
    <property type="entry name" value="Dbl homology (DH) domain"/>
    <property type="match status" value="1"/>
</dbReference>
<dbReference type="Pfam" id="PF00621">
    <property type="entry name" value="RhoGEF"/>
    <property type="match status" value="1"/>
</dbReference>
<organism evidence="12 13">
    <name type="scientific">Mesorhabditis spiculigera</name>
    <dbReference type="NCBI Taxonomy" id="96644"/>
    <lineage>
        <taxon>Eukaryota</taxon>
        <taxon>Metazoa</taxon>
        <taxon>Ecdysozoa</taxon>
        <taxon>Nematoda</taxon>
        <taxon>Chromadorea</taxon>
        <taxon>Rhabditida</taxon>
        <taxon>Rhabditina</taxon>
        <taxon>Rhabditomorpha</taxon>
        <taxon>Rhabditoidea</taxon>
        <taxon>Rhabditidae</taxon>
        <taxon>Mesorhabditinae</taxon>
        <taxon>Mesorhabditis</taxon>
    </lineage>
</organism>
<dbReference type="GO" id="GO:0005524">
    <property type="term" value="F:ATP binding"/>
    <property type="evidence" value="ECO:0007669"/>
    <property type="project" value="UniProtKB-UniRule"/>
</dbReference>
<dbReference type="InterPro" id="IPR011993">
    <property type="entry name" value="PH-like_dom_sf"/>
</dbReference>
<dbReference type="Pfam" id="PF00069">
    <property type="entry name" value="Pkinase"/>
    <property type="match status" value="1"/>
</dbReference>
<feature type="binding site" evidence="6">
    <location>
        <position position="923"/>
    </location>
    <ligand>
        <name>ATP</name>
        <dbReference type="ChEBI" id="CHEBI:30616"/>
    </ligand>
</feature>
<dbReference type="InterPro" id="IPR051336">
    <property type="entry name" value="RhoGEF_Guanine_NuclExch_SF"/>
</dbReference>
<feature type="compositionally biased region" description="Polar residues" evidence="7">
    <location>
        <begin position="80"/>
        <end position="91"/>
    </location>
</feature>
<dbReference type="SMART" id="SM00325">
    <property type="entry name" value="RhoGEF"/>
    <property type="match status" value="1"/>
</dbReference>
<dbReference type="GO" id="GO:0005085">
    <property type="term" value="F:guanyl-nucleotide exchange factor activity"/>
    <property type="evidence" value="ECO:0007669"/>
    <property type="project" value="UniProtKB-KW"/>
</dbReference>
<dbReference type="PROSITE" id="PS00741">
    <property type="entry name" value="DH_1"/>
    <property type="match status" value="1"/>
</dbReference>
<accession>A0AA36CTD0</accession>
<evidence type="ECO:0000259" key="10">
    <source>
        <dbReference type="PROSITE" id="PS50011"/>
    </source>
</evidence>
<dbReference type="InterPro" id="IPR035899">
    <property type="entry name" value="DBL_dom_sf"/>
</dbReference>
<reference evidence="12" key="1">
    <citation type="submission" date="2023-06" db="EMBL/GenBank/DDBJ databases">
        <authorList>
            <person name="Delattre M."/>
        </authorList>
    </citation>
    <scope>NUCLEOTIDE SEQUENCE</scope>
    <source>
        <strain evidence="12">AF72</strain>
    </source>
</reference>
<dbReference type="PROSITE" id="PS50011">
    <property type="entry name" value="PROTEIN_KINASE_DOM"/>
    <property type="match status" value="1"/>
</dbReference>
<dbReference type="InterPro" id="IPR055251">
    <property type="entry name" value="SOS1_NGEF_PH"/>
</dbReference>
<feature type="region of interest" description="Disordered" evidence="7">
    <location>
        <begin position="1"/>
        <end position="228"/>
    </location>
</feature>
<dbReference type="InterPro" id="IPR000719">
    <property type="entry name" value="Prot_kinase_dom"/>
</dbReference>
<evidence type="ECO:0000256" key="2">
    <source>
        <dbReference type="ARBA" id="ARBA00022490"/>
    </source>
</evidence>
<sequence>MRRSRTVSVDHEAKEECSPSPQPGKDGSTRKRWSFAIKKKWFSSSTTKSRDSKESPLNSPSTATHVGDPALLAAPRRTTLGPNSDQPSGSGAFTDRPDSSPAGSAIGKRKSFRGLIGSKKERASPGLSSSPARSTTHSERNSLSGPASTQNNNHNHSVSPVPSTQTDELAPGPSPQMLDLEVPCAETAGNGPTENADEASTAASGSAAPENNGDVEEKQEMTPQETARHKRHYVLMELVETEKDYVKDLASVVEGYVANCEASLPEDLVGKDKIIFANIAQIQEFHANSFLKEIEKSMTDYNAAGRAFVKYERRLENLYVKYCQNKPKSDYLVAQEQFEQFFAETKLKLGHKVALCDLLIKPVQRIMKYQLLLKDILKFTERAADDTKELKKALQVMHVVPKACDDMMQVGRLQNFDGNLSAQGKLMYQGTLAISESLGGKLDKPKDRRIFLFEQSAIVADHIPPKKEFGNPTYIFRSQIMVNKMMLEANVADDPLKFIIKMDEKKAGASANNVDCGPQPAFIALSQTPEEKAQWIAAISAQLDQQKTLLAALVDPKRYQSHEDKKGGASSAPVVSGSANAFGKFGATGAKGAPGKVDSPRHGSASSAKDQGKPKSGGLFGFGKKAQTKSPTSPPPTSKKLDVTAASEQSKEPLSAGPDWLLSAILSDARAGEYDSLGILSNPLAEPFGAMMTPRPIVPTGRPFVIKGLEDQIVAEGARLVFEAEFYSPTALSALWRGPAVEQGDALVTGLGTSTKMVVESSLRSHSGQYSIIAENELGSTSTEAIVTVLGRPAAPQGVQIEKTGRDSIRLSWQYQPHCQYSVEYTREGAPLYRCARSGITKPSVTLRNFRPMRYLIRVVPSNLCCRGPPSESLVLDFSEESQESLPIFEASFVFSELLGCGRTAFVFEAKKLAGSSRKYAAKVYAARRNSNDVAREAEILSQLTHPNLPNFEGTFRSDRGLVIVVERVPGVDIVSFICQLGYLSEGILQQISRQIFSALAYLQQLGIVHLDVKPDNILVDNRATLIDFGCAQQINAADCSWSDGDPQFRSPDEKLGPPSNAADLW</sequence>
<evidence type="ECO:0000256" key="4">
    <source>
        <dbReference type="ARBA" id="ARBA00022741"/>
    </source>
</evidence>
<dbReference type="PANTHER" id="PTHR22826">
    <property type="entry name" value="RHO GUANINE EXCHANGE FACTOR-RELATED"/>
    <property type="match status" value="1"/>
</dbReference>
<evidence type="ECO:0000313" key="13">
    <source>
        <dbReference type="Proteomes" id="UP001177023"/>
    </source>
</evidence>
<feature type="non-terminal residue" evidence="12">
    <location>
        <position position="1"/>
    </location>
</feature>
<dbReference type="InterPro" id="IPR011009">
    <property type="entry name" value="Kinase-like_dom_sf"/>
</dbReference>
<gene>
    <name evidence="12" type="ORF">MSPICULIGERA_LOCUS12191</name>
</gene>
<keyword evidence="4 6" id="KW-0547">Nucleotide-binding</keyword>
<comment type="caution">
    <text evidence="12">The sequence shown here is derived from an EMBL/GenBank/DDBJ whole genome shotgun (WGS) entry which is preliminary data.</text>
</comment>
<feature type="domain" description="Fibronectin type-III" evidence="11">
    <location>
        <begin position="795"/>
        <end position="882"/>
    </location>
</feature>
<evidence type="ECO:0000313" key="12">
    <source>
        <dbReference type="EMBL" id="CAJ0573845.1"/>
    </source>
</evidence>
<dbReference type="Proteomes" id="UP001177023">
    <property type="component" value="Unassembled WGS sequence"/>
</dbReference>
<feature type="compositionally biased region" description="Polar residues" evidence="7">
    <location>
        <begin position="126"/>
        <end position="167"/>
    </location>
</feature>
<evidence type="ECO:0000256" key="3">
    <source>
        <dbReference type="ARBA" id="ARBA00022658"/>
    </source>
</evidence>
<evidence type="ECO:0000259" key="8">
    <source>
        <dbReference type="PROSITE" id="PS50003"/>
    </source>
</evidence>
<dbReference type="PROSITE" id="PS00107">
    <property type="entry name" value="PROTEIN_KINASE_ATP"/>
    <property type="match status" value="1"/>
</dbReference>
<dbReference type="SUPFAM" id="SSF48726">
    <property type="entry name" value="Immunoglobulin"/>
    <property type="match status" value="1"/>
</dbReference>
<dbReference type="CDD" id="cd00180">
    <property type="entry name" value="PKc"/>
    <property type="match status" value="1"/>
</dbReference>
<dbReference type="AlphaFoldDB" id="A0AA36CTD0"/>
<evidence type="ECO:0000259" key="9">
    <source>
        <dbReference type="PROSITE" id="PS50010"/>
    </source>
</evidence>
<dbReference type="SUPFAM" id="SSF56112">
    <property type="entry name" value="Protein kinase-like (PK-like)"/>
    <property type="match status" value="1"/>
</dbReference>
<keyword evidence="13" id="KW-1185">Reference proteome</keyword>
<dbReference type="InterPro" id="IPR036116">
    <property type="entry name" value="FN3_sf"/>
</dbReference>
<dbReference type="PANTHER" id="PTHR22826:SF106">
    <property type="entry name" value="TRIO, ISOFORM A"/>
    <property type="match status" value="1"/>
</dbReference>
<dbReference type="SMART" id="SM00220">
    <property type="entry name" value="S_TKc"/>
    <property type="match status" value="1"/>
</dbReference>
<keyword evidence="5 6" id="KW-0067">ATP-binding</keyword>
<evidence type="ECO:0000256" key="7">
    <source>
        <dbReference type="SAM" id="MobiDB-lite"/>
    </source>
</evidence>
<dbReference type="SUPFAM" id="SSF50729">
    <property type="entry name" value="PH domain-like"/>
    <property type="match status" value="1"/>
</dbReference>
<dbReference type="GO" id="GO:0005737">
    <property type="term" value="C:cytoplasm"/>
    <property type="evidence" value="ECO:0007669"/>
    <property type="project" value="UniProtKB-SubCell"/>
</dbReference>
<dbReference type="FunFam" id="1.20.900.10:FF:000008">
    <property type="entry name" value="rho guanine nucleotide exchange factor 25"/>
    <property type="match status" value="1"/>
</dbReference>
<dbReference type="SUPFAM" id="SSF49265">
    <property type="entry name" value="Fibronectin type III"/>
    <property type="match status" value="1"/>
</dbReference>
<evidence type="ECO:0008006" key="14">
    <source>
        <dbReference type="Google" id="ProtNLM"/>
    </source>
</evidence>
<keyword evidence="3" id="KW-0344">Guanine-nucleotide releasing factor</keyword>
<dbReference type="CDD" id="cd00063">
    <property type="entry name" value="FN3"/>
    <property type="match status" value="1"/>
</dbReference>
<dbReference type="PROSITE" id="PS50853">
    <property type="entry name" value="FN3"/>
    <property type="match status" value="1"/>
</dbReference>
<comment type="subcellular location">
    <subcellularLocation>
        <location evidence="1">Cytoplasm</location>
    </subcellularLocation>
</comment>
<feature type="region of interest" description="Disordered" evidence="7">
    <location>
        <begin position="1043"/>
        <end position="1066"/>
    </location>
</feature>
<evidence type="ECO:0000256" key="1">
    <source>
        <dbReference type="ARBA" id="ARBA00004496"/>
    </source>
</evidence>
<dbReference type="PROSITE" id="PS50010">
    <property type="entry name" value="DH_2"/>
    <property type="match status" value="1"/>
</dbReference>
<dbReference type="Gene3D" id="2.60.40.10">
    <property type="entry name" value="Immunoglobulins"/>
    <property type="match status" value="2"/>
</dbReference>
<evidence type="ECO:0000256" key="5">
    <source>
        <dbReference type="ARBA" id="ARBA00022840"/>
    </source>
</evidence>
<dbReference type="PROSITE" id="PS50003">
    <property type="entry name" value="PH_DOMAIN"/>
    <property type="match status" value="1"/>
</dbReference>
<evidence type="ECO:0000259" key="11">
    <source>
        <dbReference type="PROSITE" id="PS50853"/>
    </source>
</evidence>
<dbReference type="InterPro" id="IPR008271">
    <property type="entry name" value="Ser/Thr_kinase_AS"/>
</dbReference>
<dbReference type="InterPro" id="IPR017441">
    <property type="entry name" value="Protein_kinase_ATP_BS"/>
</dbReference>
<feature type="compositionally biased region" description="Basic and acidic residues" evidence="7">
    <location>
        <begin position="8"/>
        <end position="17"/>
    </location>
</feature>
<proteinExistence type="predicted"/>
<feature type="domain" description="DH" evidence="9">
    <location>
        <begin position="230"/>
        <end position="407"/>
    </location>
</feature>
<dbReference type="EMBL" id="CATQJA010002624">
    <property type="protein sequence ID" value="CAJ0573845.1"/>
    <property type="molecule type" value="Genomic_DNA"/>
</dbReference>
<dbReference type="SUPFAM" id="SSF48065">
    <property type="entry name" value="DBL homology domain (DH-domain)"/>
    <property type="match status" value="1"/>
</dbReference>
<feature type="compositionally biased region" description="Polar residues" evidence="7">
    <location>
        <begin position="55"/>
        <end position="64"/>
    </location>
</feature>
<name>A0AA36CTD0_9BILA</name>
<feature type="region of interest" description="Disordered" evidence="7">
    <location>
        <begin position="591"/>
        <end position="654"/>
    </location>
</feature>
<feature type="compositionally biased region" description="Basic residues" evidence="7">
    <location>
        <begin position="30"/>
        <end position="41"/>
    </location>
</feature>
<dbReference type="InterPro" id="IPR001331">
    <property type="entry name" value="GDS_CDC24_CS"/>
</dbReference>
<feature type="domain" description="Protein kinase" evidence="10">
    <location>
        <begin position="893"/>
        <end position="1066"/>
    </location>
</feature>
<dbReference type="InterPro" id="IPR001849">
    <property type="entry name" value="PH_domain"/>
</dbReference>
<dbReference type="InterPro" id="IPR003961">
    <property type="entry name" value="FN3_dom"/>
</dbReference>
<evidence type="ECO:0000256" key="6">
    <source>
        <dbReference type="PROSITE-ProRule" id="PRU10141"/>
    </source>
</evidence>
<dbReference type="CDD" id="cd00160">
    <property type="entry name" value="RhoGEF"/>
    <property type="match status" value="1"/>
</dbReference>